<evidence type="ECO:0000313" key="1">
    <source>
        <dbReference type="EMBL" id="EJF83745.1"/>
    </source>
</evidence>
<dbReference type="HOGENOM" id="CLU_2244661_0_0_5"/>
<comment type="caution">
    <text evidence="1">The sequence shown here is derived from an EMBL/GenBank/DDBJ whole genome shotgun (WGS) entry which is preliminary data.</text>
</comment>
<dbReference type="AlphaFoldDB" id="J1JHU3"/>
<protein>
    <submittedName>
        <fullName evidence="1">Uncharacterized protein</fullName>
    </submittedName>
</protein>
<dbReference type="Proteomes" id="UP000002646">
    <property type="component" value="Unassembled WGS sequence"/>
</dbReference>
<reference evidence="1 2" key="1">
    <citation type="submission" date="2012-03" db="EMBL/GenBank/DDBJ databases">
        <title>The Genome Sequence of Bartonella washoensis 085-0475.</title>
        <authorList>
            <consortium name="The Broad Institute Genome Sequencing Platform"/>
            <consortium name="The Broad Institute Genome Sequencing Center for Infectious Disease"/>
            <person name="Feldgarden M."/>
            <person name="Kirby J."/>
            <person name="Kosoy M."/>
            <person name="Birtles R."/>
            <person name="Probert W.S."/>
            <person name="Chiaraviglio L."/>
            <person name="Young S.K."/>
            <person name="Zeng Q."/>
            <person name="Gargeya S."/>
            <person name="Fitzgerald M."/>
            <person name="Haas B."/>
            <person name="Abouelleil A."/>
            <person name="Alvarado L."/>
            <person name="Arachchi H.M."/>
            <person name="Berlin A."/>
            <person name="Chapman S.B."/>
            <person name="Gearin G."/>
            <person name="Goldberg J."/>
            <person name="Griggs A."/>
            <person name="Gujja S."/>
            <person name="Hansen M."/>
            <person name="Heiman D."/>
            <person name="Howarth C."/>
            <person name="Larimer J."/>
            <person name="Lui A."/>
            <person name="MacDonald P.J.P."/>
            <person name="McCowen C."/>
            <person name="Montmayeur A."/>
            <person name="Murphy C."/>
            <person name="Neiman D."/>
            <person name="Pearson M."/>
            <person name="Priest M."/>
            <person name="Roberts A."/>
            <person name="Saif S."/>
            <person name="Shea T."/>
            <person name="Sisk P."/>
            <person name="Stolte C."/>
            <person name="Sykes S."/>
            <person name="Wortman J."/>
            <person name="Nusbaum C."/>
            <person name="Birren B."/>
        </authorList>
    </citation>
    <scope>NUCLEOTIDE SEQUENCE [LARGE SCALE GENOMIC DNA]</scope>
    <source>
        <strain evidence="1 2">085-0475</strain>
    </source>
</reference>
<organism evidence="1 2">
    <name type="scientific">Cardidatus Bartonella washoeensis 085-0475</name>
    <dbReference type="NCBI Taxonomy" id="1094564"/>
    <lineage>
        <taxon>Bacteria</taxon>
        <taxon>Pseudomonadati</taxon>
        <taxon>Pseudomonadota</taxon>
        <taxon>Alphaproteobacteria</taxon>
        <taxon>Hyphomicrobiales</taxon>
        <taxon>Bartonellaceae</taxon>
        <taxon>Bartonella</taxon>
    </lineage>
</organism>
<name>J1JHU3_9HYPH</name>
<proteinExistence type="predicted"/>
<gene>
    <name evidence="1" type="ORF">MCW_01294</name>
</gene>
<dbReference type="EMBL" id="AILX01000019">
    <property type="protein sequence ID" value="EJF83745.1"/>
    <property type="molecule type" value="Genomic_DNA"/>
</dbReference>
<evidence type="ECO:0000313" key="2">
    <source>
        <dbReference type="Proteomes" id="UP000002646"/>
    </source>
</evidence>
<accession>J1JHU3</accession>
<dbReference type="STRING" id="1094564.MCW_01294"/>
<sequence>MGDMSITIILNKRYNFSLYDVQTACVNKKLAIFCSPNVLVLFSICSFPTQSQTDRRAKMSDLELIQYWCTLNAKTQKDIILMLRQLVAAKELKSPVFPQEKALK</sequence>